<accession>A0A3N6MNP6</accession>
<evidence type="ECO:0000313" key="8">
    <source>
        <dbReference type="Proteomes" id="UP000281431"/>
    </source>
</evidence>
<feature type="non-terminal residue" evidence="7">
    <location>
        <position position="432"/>
    </location>
</feature>
<feature type="coiled-coil region" evidence="4">
    <location>
        <begin position="329"/>
        <end position="356"/>
    </location>
</feature>
<dbReference type="EMBL" id="REFZ01000010">
    <property type="protein sequence ID" value="RQG99140.1"/>
    <property type="molecule type" value="Genomic_DNA"/>
</dbReference>
<proteinExistence type="inferred from homology"/>
<evidence type="ECO:0000256" key="5">
    <source>
        <dbReference type="SAM" id="MobiDB-lite"/>
    </source>
</evidence>
<keyword evidence="1 3" id="KW-0807">Transducer</keyword>
<comment type="similarity">
    <text evidence="2">Belongs to the methyl-accepting chemotaxis (MCP) protein family.</text>
</comment>
<dbReference type="InterPro" id="IPR004090">
    <property type="entry name" value="Chemotax_Me-accpt_rcpt"/>
</dbReference>
<reference evidence="7 8" key="1">
    <citation type="submission" date="2018-10" db="EMBL/GenBank/DDBJ databases">
        <title>Natrarchaeobius chitinivorans gen. nov., sp. nov., and Natrarchaeobius haloalkaliphilus sp. nov., alkaliphilic, chitin-utilizing haloarchaea from hypersaline alkaline lakes.</title>
        <authorList>
            <person name="Sorokin D.Y."/>
            <person name="Elcheninov A.G."/>
            <person name="Kostrikina N.A."/>
            <person name="Bale N.J."/>
            <person name="Sinninghe Damste J.S."/>
            <person name="Khijniak T.V."/>
            <person name="Kublanov I.V."/>
            <person name="Toshchakov S.V."/>
        </authorList>
    </citation>
    <scope>NUCLEOTIDE SEQUENCE [LARGE SCALE GENOMIC DNA]</scope>
    <source>
        <strain evidence="7 8">AArcht7</strain>
    </source>
</reference>
<gene>
    <name evidence="7" type="ORF">EA472_14790</name>
</gene>
<evidence type="ECO:0000256" key="2">
    <source>
        <dbReference type="ARBA" id="ARBA00029447"/>
    </source>
</evidence>
<dbReference type="CDD" id="cd01068">
    <property type="entry name" value="globin_sensor"/>
    <property type="match status" value="1"/>
</dbReference>
<protein>
    <submittedName>
        <fullName evidence="7">Globin-coupled sensor protein</fullName>
    </submittedName>
</protein>
<dbReference type="Proteomes" id="UP000281431">
    <property type="component" value="Unassembled WGS sequence"/>
</dbReference>
<evidence type="ECO:0000256" key="3">
    <source>
        <dbReference type="PROSITE-ProRule" id="PRU00284"/>
    </source>
</evidence>
<dbReference type="PANTHER" id="PTHR32089:SF112">
    <property type="entry name" value="LYSOZYME-LIKE PROTEIN-RELATED"/>
    <property type="match status" value="1"/>
</dbReference>
<dbReference type="Gene3D" id="1.10.490.10">
    <property type="entry name" value="Globins"/>
    <property type="match status" value="1"/>
</dbReference>
<evidence type="ECO:0000256" key="4">
    <source>
        <dbReference type="SAM" id="Coils"/>
    </source>
</evidence>
<keyword evidence="4" id="KW-0175">Coiled coil</keyword>
<dbReference type="GO" id="GO:0019825">
    <property type="term" value="F:oxygen binding"/>
    <property type="evidence" value="ECO:0007669"/>
    <property type="project" value="InterPro"/>
</dbReference>
<dbReference type="PROSITE" id="PS50111">
    <property type="entry name" value="CHEMOTAXIS_TRANSDUC_2"/>
    <property type="match status" value="1"/>
</dbReference>
<evidence type="ECO:0000313" key="7">
    <source>
        <dbReference type="EMBL" id="RQG99140.1"/>
    </source>
</evidence>
<dbReference type="GO" id="GO:0016020">
    <property type="term" value="C:membrane"/>
    <property type="evidence" value="ECO:0007669"/>
    <property type="project" value="InterPro"/>
</dbReference>
<dbReference type="PRINTS" id="PR00260">
    <property type="entry name" value="CHEMTRNSDUCR"/>
</dbReference>
<dbReference type="Pfam" id="PF00015">
    <property type="entry name" value="MCPsignal"/>
    <property type="match status" value="1"/>
</dbReference>
<comment type="caution">
    <text evidence="7">The sequence shown here is derived from an EMBL/GenBank/DDBJ whole genome shotgun (WGS) entry which is preliminary data.</text>
</comment>
<dbReference type="PANTHER" id="PTHR32089">
    <property type="entry name" value="METHYL-ACCEPTING CHEMOTAXIS PROTEIN MCPB"/>
    <property type="match status" value="1"/>
</dbReference>
<dbReference type="AlphaFoldDB" id="A0A3N6MNP6"/>
<dbReference type="InterPro" id="IPR012292">
    <property type="entry name" value="Globin/Proto"/>
</dbReference>
<dbReference type="GO" id="GO:0020037">
    <property type="term" value="F:heme binding"/>
    <property type="evidence" value="ECO:0007669"/>
    <property type="project" value="InterPro"/>
</dbReference>
<keyword evidence="8" id="KW-1185">Reference proteome</keyword>
<dbReference type="SUPFAM" id="SSF58104">
    <property type="entry name" value="Methyl-accepting chemotaxis protein (MCP) signaling domain"/>
    <property type="match status" value="1"/>
</dbReference>
<dbReference type="GO" id="GO:0006935">
    <property type="term" value="P:chemotaxis"/>
    <property type="evidence" value="ECO:0007669"/>
    <property type="project" value="InterPro"/>
</dbReference>
<sequence length="432" mass="47656">MSRTDGDGADVDDERTIATFDVTDDDVARAKSLASLREEDEARLESISDVFDAVSDELPAAYVETLRSHGDVSALLERAGVDEPALEAERRRYLRSIADGSYDSEYFGRRLPSNGEETLLSDRPDVYLGSFALHYEGVIDAIADDVKAEYESETDLEPIEEERRTDGGVASVSTGEGEPISNAVDDVAERTLSFLRLSKVDEQLAIRALSSAHEARIDRYEERIEEYEERIEEYERRLENESRERNEIEDVRRNIRSTLNDVSASTNEVAESTEEIEVLSTDQAASMNEIASEVSGLSATVEEIASNAEEVSATSERAEQLAGDTTDTAEQAIDKMERVEDAADEVTDDVEELREGVQRIDEIVEVINEIADQTNLLALNASIEAATAGEAGDGFAVVANEVKSLAEESQQEATTIERMVDQIQEDTEDTVD</sequence>
<name>A0A3N6MNP6_NATCH</name>
<feature type="region of interest" description="Disordered" evidence="5">
    <location>
        <begin position="152"/>
        <end position="180"/>
    </location>
</feature>
<dbReference type="GO" id="GO:0007165">
    <property type="term" value="P:signal transduction"/>
    <property type="evidence" value="ECO:0007669"/>
    <property type="project" value="UniProtKB-KW"/>
</dbReference>
<dbReference type="SMART" id="SM00283">
    <property type="entry name" value="MA"/>
    <property type="match status" value="1"/>
</dbReference>
<dbReference type="InterPro" id="IPR004089">
    <property type="entry name" value="MCPsignal_dom"/>
</dbReference>
<dbReference type="GO" id="GO:0004888">
    <property type="term" value="F:transmembrane signaling receptor activity"/>
    <property type="evidence" value="ECO:0007669"/>
    <property type="project" value="InterPro"/>
</dbReference>
<evidence type="ECO:0000256" key="1">
    <source>
        <dbReference type="ARBA" id="ARBA00023224"/>
    </source>
</evidence>
<feature type="coiled-coil region" evidence="4">
    <location>
        <begin position="210"/>
        <end position="258"/>
    </location>
</feature>
<dbReference type="InterPro" id="IPR039379">
    <property type="entry name" value="Protoglobin_sensor_dom"/>
</dbReference>
<organism evidence="7 8">
    <name type="scientific">Natrarchaeobius chitinivorans</name>
    <dbReference type="NCBI Taxonomy" id="1679083"/>
    <lineage>
        <taxon>Archaea</taxon>
        <taxon>Methanobacteriati</taxon>
        <taxon>Methanobacteriota</taxon>
        <taxon>Stenosarchaea group</taxon>
        <taxon>Halobacteria</taxon>
        <taxon>Halobacteriales</taxon>
        <taxon>Natrialbaceae</taxon>
        <taxon>Natrarchaeobius</taxon>
    </lineage>
</organism>
<evidence type="ECO:0000259" key="6">
    <source>
        <dbReference type="PROSITE" id="PS50111"/>
    </source>
</evidence>
<feature type="domain" description="Methyl-accepting transducer" evidence="6">
    <location>
        <begin position="258"/>
        <end position="432"/>
    </location>
</feature>
<dbReference type="OrthoDB" id="8523at2157"/>
<dbReference type="Gene3D" id="1.10.287.950">
    <property type="entry name" value="Methyl-accepting chemotaxis protein"/>
    <property type="match status" value="1"/>
</dbReference>